<dbReference type="GO" id="GO:0017004">
    <property type="term" value="P:cytochrome complex assembly"/>
    <property type="evidence" value="ECO:0007669"/>
    <property type="project" value="UniProtKB-KW"/>
</dbReference>
<evidence type="ECO:0000256" key="2">
    <source>
        <dbReference type="ARBA" id="ARBA00022748"/>
    </source>
</evidence>
<dbReference type="GO" id="GO:0016491">
    <property type="term" value="F:oxidoreductase activity"/>
    <property type="evidence" value="ECO:0007669"/>
    <property type="project" value="InterPro"/>
</dbReference>
<sequence>MRKIKTNLLFLLLVLTAGAAYAGQPFTINGSLRKADNQTWAHVYYQLDGKRIHDSAKITDGRFTLTGNIAEPVKSVISITTPSSGTRPTFTGAYFYLEAGNITVTNADTSRQLRIGGTPLNEEYSRLEQALSKASARQADTALNSYAAIAQRRQDVYREFVAKHPASQISLDLVLNDIGGAADMMQKEALFNNLSPALKNSTAGVAFTQRVEQAKLLLPGKPAPDFTEKDTAGIAVSLKDFRGKYVLIDFWASWCMPCRAENPHVLNAYNKYKDRNFTILGVSLDKSRADWIKAIKEDNLPWKQISSLDPQNAEGAKKYAVRFIPQNYLIDPEGKIIASNLRGEGLDKLDELLK</sequence>
<evidence type="ECO:0000256" key="4">
    <source>
        <dbReference type="ARBA" id="ARBA00023284"/>
    </source>
</evidence>
<dbReference type="PANTHER" id="PTHR42852:SF6">
    <property type="entry name" value="THIOL:DISULFIDE INTERCHANGE PROTEIN DSBE"/>
    <property type="match status" value="1"/>
</dbReference>
<dbReference type="CDD" id="cd02966">
    <property type="entry name" value="TlpA_like_family"/>
    <property type="match status" value="1"/>
</dbReference>
<evidence type="ECO:0000256" key="5">
    <source>
        <dbReference type="SAM" id="SignalP"/>
    </source>
</evidence>
<dbReference type="AlphaFoldDB" id="A0A1T5P1U4"/>
<dbReference type="Proteomes" id="UP000190166">
    <property type="component" value="Unassembled WGS sequence"/>
</dbReference>
<dbReference type="InterPro" id="IPR000866">
    <property type="entry name" value="AhpC/TSA"/>
</dbReference>
<dbReference type="SUPFAM" id="SSF52833">
    <property type="entry name" value="Thioredoxin-like"/>
    <property type="match status" value="1"/>
</dbReference>
<dbReference type="Gene3D" id="3.40.30.10">
    <property type="entry name" value="Glutaredoxin"/>
    <property type="match status" value="1"/>
</dbReference>
<evidence type="ECO:0000259" key="6">
    <source>
        <dbReference type="PROSITE" id="PS51352"/>
    </source>
</evidence>
<feature type="domain" description="Thioredoxin" evidence="6">
    <location>
        <begin position="217"/>
        <end position="354"/>
    </location>
</feature>
<dbReference type="InterPro" id="IPR036249">
    <property type="entry name" value="Thioredoxin-like_sf"/>
</dbReference>
<keyword evidence="5" id="KW-0732">Signal</keyword>
<dbReference type="PANTHER" id="PTHR42852">
    <property type="entry name" value="THIOL:DISULFIDE INTERCHANGE PROTEIN DSBE"/>
    <property type="match status" value="1"/>
</dbReference>
<dbReference type="Pfam" id="PF14289">
    <property type="entry name" value="DUF4369"/>
    <property type="match status" value="1"/>
</dbReference>
<organism evidence="7 8">
    <name type="scientific">Chitinophaga ginsengisegetis</name>
    <dbReference type="NCBI Taxonomy" id="393003"/>
    <lineage>
        <taxon>Bacteria</taxon>
        <taxon>Pseudomonadati</taxon>
        <taxon>Bacteroidota</taxon>
        <taxon>Chitinophagia</taxon>
        <taxon>Chitinophagales</taxon>
        <taxon>Chitinophagaceae</taxon>
        <taxon>Chitinophaga</taxon>
    </lineage>
</organism>
<feature type="chain" id="PRO_5012165464" evidence="5">
    <location>
        <begin position="23"/>
        <end position="354"/>
    </location>
</feature>
<dbReference type="PROSITE" id="PS51352">
    <property type="entry name" value="THIOREDOXIN_2"/>
    <property type="match status" value="1"/>
</dbReference>
<keyword evidence="2" id="KW-0201">Cytochrome c-type biogenesis</keyword>
<feature type="signal peptide" evidence="5">
    <location>
        <begin position="1"/>
        <end position="22"/>
    </location>
</feature>
<dbReference type="Pfam" id="PF00578">
    <property type="entry name" value="AhpC-TSA"/>
    <property type="match status" value="1"/>
</dbReference>
<reference evidence="7 8" key="1">
    <citation type="submission" date="2017-02" db="EMBL/GenBank/DDBJ databases">
        <authorList>
            <person name="Peterson S.W."/>
        </authorList>
    </citation>
    <scope>NUCLEOTIDE SEQUENCE [LARGE SCALE GENOMIC DNA]</scope>
    <source>
        <strain evidence="7 8">DSM 18108</strain>
    </source>
</reference>
<dbReference type="GO" id="GO:0030313">
    <property type="term" value="C:cell envelope"/>
    <property type="evidence" value="ECO:0007669"/>
    <property type="project" value="UniProtKB-SubCell"/>
</dbReference>
<gene>
    <name evidence="7" type="ORF">SAMN05660461_3370</name>
</gene>
<protein>
    <submittedName>
        <fullName evidence="7">Peroxiredoxin</fullName>
    </submittedName>
</protein>
<dbReference type="InterPro" id="IPR050553">
    <property type="entry name" value="Thioredoxin_ResA/DsbE_sf"/>
</dbReference>
<keyword evidence="8" id="KW-1185">Reference proteome</keyword>
<keyword evidence="3" id="KW-1015">Disulfide bond</keyword>
<keyword evidence="4" id="KW-0676">Redox-active center</keyword>
<dbReference type="EMBL" id="FUZZ01000002">
    <property type="protein sequence ID" value="SKD06279.1"/>
    <property type="molecule type" value="Genomic_DNA"/>
</dbReference>
<evidence type="ECO:0000313" key="8">
    <source>
        <dbReference type="Proteomes" id="UP000190166"/>
    </source>
</evidence>
<name>A0A1T5P1U4_9BACT</name>
<proteinExistence type="predicted"/>
<evidence type="ECO:0000313" key="7">
    <source>
        <dbReference type="EMBL" id="SKD06279.1"/>
    </source>
</evidence>
<evidence type="ECO:0000256" key="3">
    <source>
        <dbReference type="ARBA" id="ARBA00023157"/>
    </source>
</evidence>
<dbReference type="RefSeq" id="WP_159454335.1">
    <property type="nucleotide sequence ID" value="NZ_FUZZ01000002.1"/>
</dbReference>
<dbReference type="InterPro" id="IPR025380">
    <property type="entry name" value="DUF4369"/>
</dbReference>
<dbReference type="InterPro" id="IPR013766">
    <property type="entry name" value="Thioredoxin_domain"/>
</dbReference>
<comment type="subcellular location">
    <subcellularLocation>
        <location evidence="1">Cell envelope</location>
    </subcellularLocation>
</comment>
<evidence type="ECO:0000256" key="1">
    <source>
        <dbReference type="ARBA" id="ARBA00004196"/>
    </source>
</evidence>
<accession>A0A1T5P1U4</accession>
<dbReference type="GO" id="GO:0016209">
    <property type="term" value="F:antioxidant activity"/>
    <property type="evidence" value="ECO:0007669"/>
    <property type="project" value="InterPro"/>
</dbReference>
<dbReference type="STRING" id="393003.SAMN05660461_3370"/>